<dbReference type="EMBL" id="JAAAMJ010000004">
    <property type="protein sequence ID" value="NDV86756.1"/>
    <property type="molecule type" value="Genomic_DNA"/>
</dbReference>
<keyword evidence="4 7" id="KW-0812">Transmembrane</keyword>
<evidence type="ECO:0000256" key="7">
    <source>
        <dbReference type="RuleBase" id="RU363032"/>
    </source>
</evidence>
<gene>
    <name evidence="9" type="ORF">GTW51_08580</name>
</gene>
<evidence type="ECO:0000256" key="6">
    <source>
        <dbReference type="ARBA" id="ARBA00023136"/>
    </source>
</evidence>
<dbReference type="AlphaFoldDB" id="A0A6L9MGF1"/>
<evidence type="ECO:0000256" key="4">
    <source>
        <dbReference type="ARBA" id="ARBA00022692"/>
    </source>
</evidence>
<dbReference type="InterPro" id="IPR035906">
    <property type="entry name" value="MetI-like_sf"/>
</dbReference>
<evidence type="ECO:0000256" key="1">
    <source>
        <dbReference type="ARBA" id="ARBA00004651"/>
    </source>
</evidence>
<evidence type="ECO:0000256" key="2">
    <source>
        <dbReference type="ARBA" id="ARBA00022448"/>
    </source>
</evidence>
<feature type="transmembrane region" description="Helical" evidence="7">
    <location>
        <begin position="102"/>
        <end position="126"/>
    </location>
</feature>
<name>A0A6L9MGF1_9HYPH</name>
<keyword evidence="2 7" id="KW-0813">Transport</keyword>
<dbReference type="RefSeq" id="WP_163043498.1">
    <property type="nucleotide sequence ID" value="NZ_JAAAMJ010000004.1"/>
</dbReference>
<feature type="transmembrane region" description="Helical" evidence="7">
    <location>
        <begin position="264"/>
        <end position="286"/>
    </location>
</feature>
<accession>A0A6L9MGF1</accession>
<keyword evidence="3" id="KW-1003">Cell membrane</keyword>
<comment type="subcellular location">
    <subcellularLocation>
        <location evidence="1 7">Cell membrane</location>
        <topology evidence="1 7">Multi-pass membrane protein</topology>
    </subcellularLocation>
</comment>
<evidence type="ECO:0000256" key="3">
    <source>
        <dbReference type="ARBA" id="ARBA00022475"/>
    </source>
</evidence>
<feature type="transmembrane region" description="Helical" evidence="7">
    <location>
        <begin position="219"/>
        <end position="244"/>
    </location>
</feature>
<protein>
    <submittedName>
        <fullName evidence="9">ABC transporter permease subunit</fullName>
    </submittedName>
</protein>
<proteinExistence type="inferred from homology"/>
<dbReference type="PANTHER" id="PTHR43386:SF25">
    <property type="entry name" value="PEPTIDE ABC TRANSPORTER PERMEASE PROTEIN"/>
    <property type="match status" value="1"/>
</dbReference>
<keyword evidence="6 7" id="KW-0472">Membrane</keyword>
<comment type="caution">
    <text evidence="9">The sequence shown here is derived from an EMBL/GenBank/DDBJ whole genome shotgun (WGS) entry which is preliminary data.</text>
</comment>
<reference evidence="9 10" key="1">
    <citation type="submission" date="2020-01" db="EMBL/GenBank/DDBJ databases">
        <title>Genomes of bacteria type strains.</title>
        <authorList>
            <person name="Chen J."/>
            <person name="Zhu S."/>
            <person name="Chen J."/>
        </authorList>
    </citation>
    <scope>NUCLEOTIDE SEQUENCE [LARGE SCALE GENOMIC DNA]</scope>
    <source>
        <strain evidence="9 10">KCTC 52919</strain>
    </source>
</reference>
<comment type="similarity">
    <text evidence="7">Belongs to the binding-protein-dependent transport system permease family.</text>
</comment>
<dbReference type="Gene3D" id="1.10.3720.10">
    <property type="entry name" value="MetI-like"/>
    <property type="match status" value="1"/>
</dbReference>
<sequence length="300" mass="32673">MSAVDPVIVAPPAGQGAPKSDAWRRLRRNPTFVLGAAVFILILLIAIFAPLLAPYDPYSQSMSNRVVPPVWMDRGSWEHVLGTDGLGRDYLSRIIYGARISLLIAVFTVITSGLIGTTLGVLAGYFGGKIDLLINFFIMTRLTLPVVMVALAVVALFGGSLTVVVLVLGFLLWDRFAVVTRSATQQLRNQEYIQASRSLGFTTRQIIFRDVLPNIFDRLAVIATFEMAQAILLEAALSFLGLGVQPPTPSWGLMVAEGRQFLLFDPWLIMIPGAAIFVLVMAINLAGDGLRDAMAPENRN</sequence>
<evidence type="ECO:0000259" key="8">
    <source>
        <dbReference type="PROSITE" id="PS50928"/>
    </source>
</evidence>
<dbReference type="Pfam" id="PF12911">
    <property type="entry name" value="OppC_N"/>
    <property type="match status" value="1"/>
</dbReference>
<dbReference type="Pfam" id="PF00528">
    <property type="entry name" value="BPD_transp_1"/>
    <property type="match status" value="1"/>
</dbReference>
<feature type="transmembrane region" description="Helical" evidence="7">
    <location>
        <begin position="146"/>
        <end position="173"/>
    </location>
</feature>
<dbReference type="Proteomes" id="UP000476332">
    <property type="component" value="Unassembled WGS sequence"/>
</dbReference>
<dbReference type="SUPFAM" id="SSF161098">
    <property type="entry name" value="MetI-like"/>
    <property type="match status" value="1"/>
</dbReference>
<feature type="transmembrane region" description="Helical" evidence="7">
    <location>
        <begin position="32"/>
        <end position="55"/>
    </location>
</feature>
<dbReference type="GO" id="GO:0055085">
    <property type="term" value="P:transmembrane transport"/>
    <property type="evidence" value="ECO:0007669"/>
    <property type="project" value="InterPro"/>
</dbReference>
<dbReference type="CDD" id="cd06261">
    <property type="entry name" value="TM_PBP2"/>
    <property type="match status" value="1"/>
</dbReference>
<feature type="domain" description="ABC transmembrane type-1" evidence="8">
    <location>
        <begin position="98"/>
        <end position="287"/>
    </location>
</feature>
<evidence type="ECO:0000313" key="10">
    <source>
        <dbReference type="Proteomes" id="UP000476332"/>
    </source>
</evidence>
<keyword evidence="10" id="KW-1185">Reference proteome</keyword>
<organism evidence="9 10">
    <name type="scientific">Aurantimonas aggregata</name>
    <dbReference type="NCBI Taxonomy" id="2047720"/>
    <lineage>
        <taxon>Bacteria</taxon>
        <taxon>Pseudomonadati</taxon>
        <taxon>Pseudomonadota</taxon>
        <taxon>Alphaproteobacteria</taxon>
        <taxon>Hyphomicrobiales</taxon>
        <taxon>Aurantimonadaceae</taxon>
        <taxon>Aurantimonas</taxon>
    </lineage>
</organism>
<dbReference type="PROSITE" id="PS50928">
    <property type="entry name" value="ABC_TM1"/>
    <property type="match status" value="1"/>
</dbReference>
<dbReference type="InterPro" id="IPR050366">
    <property type="entry name" value="BP-dependent_transpt_permease"/>
</dbReference>
<dbReference type="InterPro" id="IPR025966">
    <property type="entry name" value="OppC_N"/>
</dbReference>
<dbReference type="GO" id="GO:0005886">
    <property type="term" value="C:plasma membrane"/>
    <property type="evidence" value="ECO:0007669"/>
    <property type="project" value="UniProtKB-SubCell"/>
</dbReference>
<evidence type="ECO:0000256" key="5">
    <source>
        <dbReference type="ARBA" id="ARBA00022989"/>
    </source>
</evidence>
<dbReference type="PANTHER" id="PTHR43386">
    <property type="entry name" value="OLIGOPEPTIDE TRANSPORT SYSTEM PERMEASE PROTEIN APPC"/>
    <property type="match status" value="1"/>
</dbReference>
<keyword evidence="5 7" id="KW-1133">Transmembrane helix</keyword>
<evidence type="ECO:0000313" key="9">
    <source>
        <dbReference type="EMBL" id="NDV86756.1"/>
    </source>
</evidence>
<dbReference type="InterPro" id="IPR000515">
    <property type="entry name" value="MetI-like"/>
</dbReference>